<feature type="non-terminal residue" evidence="1">
    <location>
        <position position="170"/>
    </location>
</feature>
<dbReference type="EMBL" id="CAJVPM010002028">
    <property type="protein sequence ID" value="CAG8478734.1"/>
    <property type="molecule type" value="Genomic_DNA"/>
</dbReference>
<evidence type="ECO:0000313" key="2">
    <source>
        <dbReference type="Proteomes" id="UP000789860"/>
    </source>
</evidence>
<proteinExistence type="predicted"/>
<organism evidence="1 2">
    <name type="scientific">Scutellospora calospora</name>
    <dbReference type="NCBI Taxonomy" id="85575"/>
    <lineage>
        <taxon>Eukaryota</taxon>
        <taxon>Fungi</taxon>
        <taxon>Fungi incertae sedis</taxon>
        <taxon>Mucoromycota</taxon>
        <taxon>Glomeromycotina</taxon>
        <taxon>Glomeromycetes</taxon>
        <taxon>Diversisporales</taxon>
        <taxon>Gigasporaceae</taxon>
        <taxon>Scutellospora</taxon>
    </lineage>
</organism>
<name>A0ACA9KLV2_9GLOM</name>
<keyword evidence="2" id="KW-1185">Reference proteome</keyword>
<sequence length="170" mass="19918">MFRSLDSSENITTDDEEFIDSIIMYINLEDVKLTDLEVRSDEEKIRILKANHKGLAEEGGYQGINSLVYSYDAKIPIELTLESYQVMMTKQKWTTDKLLEFQIKQIKGLIYELNKAQKKKDVNKEPIGVGDLMLVYDSTLDNSLRKFDYRWNRLYVVKEIGKHGQYYLAE</sequence>
<gene>
    <name evidence="1" type="ORF">SCALOS_LOCUS2339</name>
</gene>
<evidence type="ECO:0000313" key="1">
    <source>
        <dbReference type="EMBL" id="CAG8478734.1"/>
    </source>
</evidence>
<dbReference type="Proteomes" id="UP000789860">
    <property type="component" value="Unassembled WGS sequence"/>
</dbReference>
<reference evidence="1" key="1">
    <citation type="submission" date="2021-06" db="EMBL/GenBank/DDBJ databases">
        <authorList>
            <person name="Kallberg Y."/>
            <person name="Tangrot J."/>
            <person name="Rosling A."/>
        </authorList>
    </citation>
    <scope>NUCLEOTIDE SEQUENCE</scope>
    <source>
        <strain evidence="1">AU212A</strain>
    </source>
</reference>
<protein>
    <submittedName>
        <fullName evidence="1">1148_t:CDS:1</fullName>
    </submittedName>
</protein>
<comment type="caution">
    <text evidence="1">The sequence shown here is derived from an EMBL/GenBank/DDBJ whole genome shotgun (WGS) entry which is preliminary data.</text>
</comment>
<accession>A0ACA9KLV2</accession>